<dbReference type="eggNOG" id="ENOG5033P63">
    <property type="taxonomic scope" value="Bacteria"/>
</dbReference>
<name>D2R9E6_PIRSD</name>
<evidence type="ECO:0000313" key="1">
    <source>
        <dbReference type="EMBL" id="ADB17696.1"/>
    </source>
</evidence>
<dbReference type="STRING" id="530564.Psta_3031"/>
<protein>
    <recommendedName>
        <fullName evidence="3">Response regulator receiver protein</fullName>
    </recommendedName>
</protein>
<keyword evidence="2" id="KW-1185">Reference proteome</keyword>
<accession>D2R9E6</accession>
<dbReference type="HOGENOM" id="CLU_2094575_0_0_0"/>
<dbReference type="Proteomes" id="UP000001887">
    <property type="component" value="Chromosome"/>
</dbReference>
<proteinExistence type="predicted"/>
<sequence>MIVFLSPEMMFATRLMSAATATGAKLAIALTAADLPAKLSSETRLVIIDLAAAPGAIDNIVAATRSGAPQAKILAYGPHVDIASLQAATVAGCDVVMSRGEFNNSYATIFRELVAS</sequence>
<dbReference type="AlphaFoldDB" id="D2R9E6"/>
<organism evidence="1 2">
    <name type="scientific">Pirellula staleyi (strain ATCC 27377 / DSM 6068 / ICPB 4128)</name>
    <name type="common">Pirella staleyi</name>
    <dbReference type="NCBI Taxonomy" id="530564"/>
    <lineage>
        <taxon>Bacteria</taxon>
        <taxon>Pseudomonadati</taxon>
        <taxon>Planctomycetota</taxon>
        <taxon>Planctomycetia</taxon>
        <taxon>Pirellulales</taxon>
        <taxon>Pirellulaceae</taxon>
        <taxon>Pirellula</taxon>
    </lineage>
</organism>
<evidence type="ECO:0000313" key="2">
    <source>
        <dbReference type="Proteomes" id="UP000001887"/>
    </source>
</evidence>
<reference evidence="1 2" key="1">
    <citation type="journal article" date="2009" name="Stand. Genomic Sci.">
        <title>Complete genome sequence of Pirellula staleyi type strain (ATCC 27377).</title>
        <authorList>
            <person name="Clum A."/>
            <person name="Tindall B.J."/>
            <person name="Sikorski J."/>
            <person name="Ivanova N."/>
            <person name="Mavrommatis K."/>
            <person name="Lucas S."/>
            <person name="Glavina del Rio T."/>
            <person name="Nolan M."/>
            <person name="Chen F."/>
            <person name="Tice H."/>
            <person name="Pitluck S."/>
            <person name="Cheng J.F."/>
            <person name="Chertkov O."/>
            <person name="Brettin T."/>
            <person name="Han C."/>
            <person name="Detter J.C."/>
            <person name="Kuske C."/>
            <person name="Bruce D."/>
            <person name="Goodwin L."/>
            <person name="Ovchinikova G."/>
            <person name="Pati A."/>
            <person name="Mikhailova N."/>
            <person name="Chen A."/>
            <person name="Palaniappan K."/>
            <person name="Land M."/>
            <person name="Hauser L."/>
            <person name="Chang Y.J."/>
            <person name="Jeffries C.D."/>
            <person name="Chain P."/>
            <person name="Rohde M."/>
            <person name="Goker M."/>
            <person name="Bristow J."/>
            <person name="Eisen J.A."/>
            <person name="Markowitz V."/>
            <person name="Hugenholtz P."/>
            <person name="Kyrpides N.C."/>
            <person name="Klenk H.P."/>
            <person name="Lapidus A."/>
        </authorList>
    </citation>
    <scope>NUCLEOTIDE SEQUENCE [LARGE SCALE GENOMIC DNA]</scope>
    <source>
        <strain evidence="2">ATCC 27377 / DSM 6068 / ICPB 4128</strain>
    </source>
</reference>
<dbReference type="EMBL" id="CP001848">
    <property type="protein sequence ID" value="ADB17696.1"/>
    <property type="molecule type" value="Genomic_DNA"/>
</dbReference>
<gene>
    <name evidence="1" type="ordered locus">Psta_3031</name>
</gene>
<dbReference type="KEGG" id="psl:Psta_3031"/>
<evidence type="ECO:0008006" key="3">
    <source>
        <dbReference type="Google" id="ProtNLM"/>
    </source>
</evidence>
<dbReference type="OrthoDB" id="291953at2"/>